<name>A0AAE3SNX7_9FLAO</name>
<dbReference type="InterPro" id="IPR032466">
    <property type="entry name" value="Metal_Hydrolase"/>
</dbReference>
<organism evidence="7 8">
    <name type="scientific">Lentiprolixibacter aurantiacus</name>
    <dbReference type="NCBI Taxonomy" id="2993939"/>
    <lineage>
        <taxon>Bacteria</taxon>
        <taxon>Pseudomonadati</taxon>
        <taxon>Bacteroidota</taxon>
        <taxon>Flavobacteriia</taxon>
        <taxon>Flavobacteriales</taxon>
        <taxon>Flavobacteriaceae</taxon>
        <taxon>Lentiprolixibacter</taxon>
    </lineage>
</organism>
<evidence type="ECO:0000313" key="7">
    <source>
        <dbReference type="EMBL" id="MCX2720015.1"/>
    </source>
</evidence>
<keyword evidence="2" id="KW-0378">Hydrolase</keyword>
<comment type="cofactor">
    <cofactor evidence="4">
        <name>a divalent metal cation</name>
        <dbReference type="ChEBI" id="CHEBI:60240"/>
    </cofactor>
    <text evidence="4">Binds 2 divalent metal cations per subunit.</text>
</comment>
<dbReference type="GO" id="GO:0016787">
    <property type="term" value="F:hydrolase activity"/>
    <property type="evidence" value="ECO:0007669"/>
    <property type="project" value="UniProtKB-KW"/>
</dbReference>
<protein>
    <submittedName>
        <fullName evidence="7">Phosphotriesterase</fullName>
    </submittedName>
</protein>
<dbReference type="PROSITE" id="PS51257">
    <property type="entry name" value="PROKAR_LIPOPROTEIN"/>
    <property type="match status" value="1"/>
</dbReference>
<evidence type="ECO:0000256" key="1">
    <source>
        <dbReference type="ARBA" id="ARBA00022723"/>
    </source>
</evidence>
<dbReference type="PROSITE" id="PS51347">
    <property type="entry name" value="PHOSPHOTRIESTERASE_2"/>
    <property type="match status" value="1"/>
</dbReference>
<feature type="signal peptide" evidence="6">
    <location>
        <begin position="1"/>
        <end position="27"/>
    </location>
</feature>
<feature type="binding site" description="via carbamate group" evidence="4">
    <location>
        <position position="171"/>
    </location>
    <ligand>
        <name>Zn(2+)</name>
        <dbReference type="ChEBI" id="CHEBI:29105"/>
        <label>1</label>
    </ligand>
</feature>
<evidence type="ECO:0000256" key="6">
    <source>
        <dbReference type="SAM" id="SignalP"/>
    </source>
</evidence>
<comment type="caution">
    <text evidence="7">The sequence shown here is derived from an EMBL/GenBank/DDBJ whole genome shotgun (WGS) entry which is preliminary data.</text>
</comment>
<dbReference type="EMBL" id="JAPFQP010000003">
    <property type="protein sequence ID" value="MCX2720015.1"/>
    <property type="molecule type" value="Genomic_DNA"/>
</dbReference>
<feature type="binding site" evidence="4">
    <location>
        <position position="233"/>
    </location>
    <ligand>
        <name>Zn(2+)</name>
        <dbReference type="ChEBI" id="CHEBI:29105"/>
        <label>2</label>
    </ligand>
</feature>
<dbReference type="Proteomes" id="UP001207116">
    <property type="component" value="Unassembled WGS sequence"/>
</dbReference>
<sequence length="342" mass="38362">MEYSFARIQVKCLLGFMLLIASITACNEPDSKGYTQTVTGKMDLDTNLVWLSHEHILVDFIGADSIDPDSWNPTELEAQVLPYLNDLKKHKVDIFVDATPNYLGREIGLLKNLSERTGLRIITNTGLYGARNNKFIPEYAKELSAEALAALWIKEYEDGISGSPIRPGFIKISVDDTLPLDPLHKKLVTAAALTHKATGLTIASHTGKAQALWPQLEILKTSGVDPSAFIWIHAQAEEDLNELLKAANYGCWISLDGMGWELENHIEKLRFARRNNFLDKVLISHDAGWYDPQKEVQTIQPYTAIFTAVYPRLKASGFTDTEWNQLISVNPAKAFQIKVRSY</sequence>
<feature type="binding site" evidence="4">
    <location>
        <position position="205"/>
    </location>
    <ligand>
        <name>Zn(2+)</name>
        <dbReference type="ChEBI" id="CHEBI:29105"/>
        <label>2</label>
    </ligand>
</feature>
<feature type="binding site" evidence="4">
    <location>
        <position position="286"/>
    </location>
    <ligand>
        <name>Zn(2+)</name>
        <dbReference type="ChEBI" id="CHEBI:29105"/>
        <label>1</label>
    </ligand>
</feature>
<evidence type="ECO:0000256" key="3">
    <source>
        <dbReference type="PIRSR" id="PIRSR601559-50"/>
    </source>
</evidence>
<evidence type="ECO:0000256" key="4">
    <source>
        <dbReference type="PIRSR" id="PIRSR601559-51"/>
    </source>
</evidence>
<accession>A0AAE3SNX7</accession>
<gene>
    <name evidence="7" type="ORF">OO016_10420</name>
</gene>
<comment type="similarity">
    <text evidence="5">Belongs to the metallo-dependent hydrolases superfamily. Phosphotriesterase family.</text>
</comment>
<feature type="binding site" evidence="4">
    <location>
        <position position="55"/>
    </location>
    <ligand>
        <name>Zn(2+)</name>
        <dbReference type="ChEBI" id="CHEBI:29105"/>
        <label>1</label>
    </ligand>
</feature>
<dbReference type="PANTHER" id="PTHR10819">
    <property type="entry name" value="PHOSPHOTRIESTERASE-RELATED"/>
    <property type="match status" value="1"/>
</dbReference>
<keyword evidence="8" id="KW-1185">Reference proteome</keyword>
<dbReference type="InterPro" id="IPR001559">
    <property type="entry name" value="Phosphotriesterase"/>
</dbReference>
<feature type="chain" id="PRO_5042099492" evidence="6">
    <location>
        <begin position="28"/>
        <end position="342"/>
    </location>
</feature>
<evidence type="ECO:0000313" key="8">
    <source>
        <dbReference type="Proteomes" id="UP001207116"/>
    </source>
</evidence>
<dbReference type="Gene3D" id="3.20.20.140">
    <property type="entry name" value="Metal-dependent hydrolases"/>
    <property type="match status" value="1"/>
</dbReference>
<dbReference type="PANTHER" id="PTHR10819:SF3">
    <property type="entry name" value="PHOSPHOTRIESTERASE-RELATED PROTEIN"/>
    <property type="match status" value="1"/>
</dbReference>
<feature type="binding site" description="via carbamate group" evidence="4">
    <location>
        <position position="171"/>
    </location>
    <ligand>
        <name>Zn(2+)</name>
        <dbReference type="ChEBI" id="CHEBI:29105"/>
        <label>2</label>
    </ligand>
</feature>
<dbReference type="GO" id="GO:0008270">
    <property type="term" value="F:zinc ion binding"/>
    <property type="evidence" value="ECO:0007669"/>
    <property type="project" value="InterPro"/>
</dbReference>
<dbReference type="RefSeq" id="WP_266013373.1">
    <property type="nucleotide sequence ID" value="NZ_JAPFQP010000003.1"/>
</dbReference>
<dbReference type="Pfam" id="PF02126">
    <property type="entry name" value="PTE"/>
    <property type="match status" value="1"/>
</dbReference>
<evidence type="ECO:0000256" key="2">
    <source>
        <dbReference type="ARBA" id="ARBA00022801"/>
    </source>
</evidence>
<dbReference type="AlphaFoldDB" id="A0AAE3SNX7"/>
<proteinExistence type="inferred from homology"/>
<keyword evidence="6" id="KW-0732">Signal</keyword>
<dbReference type="SUPFAM" id="SSF51556">
    <property type="entry name" value="Metallo-dependent hydrolases"/>
    <property type="match status" value="1"/>
</dbReference>
<feature type="modified residue" description="N6-carboxylysine" evidence="3 5">
    <location>
        <position position="171"/>
    </location>
</feature>
<keyword evidence="1 4" id="KW-0479">Metal-binding</keyword>
<evidence type="ECO:0000256" key="5">
    <source>
        <dbReference type="PROSITE-ProRule" id="PRU00679"/>
    </source>
</evidence>
<feature type="binding site" evidence="4">
    <location>
        <position position="53"/>
    </location>
    <ligand>
        <name>Zn(2+)</name>
        <dbReference type="ChEBI" id="CHEBI:29105"/>
        <label>1</label>
    </ligand>
</feature>
<reference evidence="7" key="1">
    <citation type="submission" date="2022-11" db="EMBL/GenBank/DDBJ databases">
        <title>The characterization of three novel Bacteroidetes species and genomic analysis of their roles in tidal elemental geochemical cycles.</title>
        <authorList>
            <person name="Ma K.-J."/>
        </authorList>
    </citation>
    <scope>NUCLEOTIDE SEQUENCE</scope>
    <source>
        <strain evidence="7">M415</strain>
    </source>
</reference>